<accession>A0A562J3V1</accession>
<dbReference type="AlphaFoldDB" id="A0A562J3V1"/>
<feature type="domain" description="SDH C-terminal" evidence="11">
    <location>
        <begin position="239"/>
        <end position="267"/>
    </location>
</feature>
<comment type="pathway">
    <text evidence="1 8">Metabolic intermediate biosynthesis; chorismate biosynthesis; chorismate from D-erythrose 4-phosphate and phosphoenolpyruvate: step 4/7.</text>
</comment>
<dbReference type="GO" id="GO:0050661">
    <property type="term" value="F:NADP binding"/>
    <property type="evidence" value="ECO:0007669"/>
    <property type="project" value="InterPro"/>
</dbReference>
<dbReference type="EC" id="1.1.1.25" evidence="2 8"/>
<comment type="subunit">
    <text evidence="8">Homodimer.</text>
</comment>
<dbReference type="Pfam" id="PF08501">
    <property type="entry name" value="Shikimate_dh_N"/>
    <property type="match status" value="1"/>
</dbReference>
<feature type="binding site" evidence="8">
    <location>
        <position position="102"/>
    </location>
    <ligand>
        <name>shikimate</name>
        <dbReference type="ChEBI" id="CHEBI:36208"/>
    </ligand>
</feature>
<keyword evidence="13" id="KW-1185">Reference proteome</keyword>
<dbReference type="InterPro" id="IPR041121">
    <property type="entry name" value="SDH_C"/>
</dbReference>
<dbReference type="GO" id="GO:0009423">
    <property type="term" value="P:chorismate biosynthetic process"/>
    <property type="evidence" value="ECO:0007669"/>
    <property type="project" value="UniProtKB-UniRule"/>
</dbReference>
<evidence type="ECO:0000256" key="8">
    <source>
        <dbReference type="HAMAP-Rule" id="MF_00222"/>
    </source>
</evidence>
<feature type="domain" description="Quinate/shikimate 5-dehydrogenase/glutamyl-tRNA reductase" evidence="9">
    <location>
        <begin position="117"/>
        <end position="192"/>
    </location>
</feature>
<dbReference type="PANTHER" id="PTHR21089:SF1">
    <property type="entry name" value="BIFUNCTIONAL 3-DEHYDROQUINATE DEHYDRATASE_SHIKIMATE DEHYDROGENASE, CHLOROPLASTIC"/>
    <property type="match status" value="1"/>
</dbReference>
<dbReference type="EMBL" id="VLKG01000001">
    <property type="protein sequence ID" value="TWH77544.1"/>
    <property type="molecule type" value="Genomic_DNA"/>
</dbReference>
<feature type="binding site" evidence="8">
    <location>
        <position position="77"/>
    </location>
    <ligand>
        <name>NADP(+)</name>
        <dbReference type="ChEBI" id="CHEBI:58349"/>
    </ligand>
</feature>
<dbReference type="InterPro" id="IPR006151">
    <property type="entry name" value="Shikm_DH/Glu-tRNA_Rdtase"/>
</dbReference>
<evidence type="ECO:0000256" key="6">
    <source>
        <dbReference type="ARBA" id="ARBA00023141"/>
    </source>
</evidence>
<dbReference type="FunFam" id="3.40.50.720:FF:000104">
    <property type="entry name" value="Shikimate dehydrogenase (NADP(+))"/>
    <property type="match status" value="1"/>
</dbReference>
<name>A0A562J3V1_9GAMM</name>
<feature type="domain" description="Shikimate dehydrogenase substrate binding N-terminal" evidence="10">
    <location>
        <begin position="7"/>
        <end position="88"/>
    </location>
</feature>
<proteinExistence type="inferred from homology"/>
<dbReference type="Gene3D" id="3.40.50.720">
    <property type="entry name" value="NAD(P)-binding Rossmann-like Domain"/>
    <property type="match status" value="1"/>
</dbReference>
<feature type="binding site" evidence="8">
    <location>
        <position position="215"/>
    </location>
    <ligand>
        <name>NADP(+)</name>
        <dbReference type="ChEBI" id="CHEBI:58349"/>
    </ligand>
</feature>
<dbReference type="Pfam" id="PF01488">
    <property type="entry name" value="Shikimate_DH"/>
    <property type="match status" value="1"/>
</dbReference>
<dbReference type="SUPFAM" id="SSF53223">
    <property type="entry name" value="Aminoacid dehydrogenase-like, N-terminal domain"/>
    <property type="match status" value="1"/>
</dbReference>
<organism evidence="12 13">
    <name type="scientific">Azomonas agilis</name>
    <dbReference type="NCBI Taxonomy" id="116849"/>
    <lineage>
        <taxon>Bacteria</taxon>
        <taxon>Pseudomonadati</taxon>
        <taxon>Pseudomonadota</taxon>
        <taxon>Gammaproteobacteria</taxon>
        <taxon>Pseudomonadales</taxon>
        <taxon>Pseudomonadaceae</taxon>
        <taxon>Azomonas</taxon>
    </lineage>
</organism>
<evidence type="ECO:0000259" key="10">
    <source>
        <dbReference type="Pfam" id="PF08501"/>
    </source>
</evidence>
<dbReference type="Gene3D" id="3.40.50.10860">
    <property type="entry name" value="Leucine Dehydrogenase, chain A, domain 1"/>
    <property type="match status" value="1"/>
</dbReference>
<dbReference type="InterPro" id="IPR046346">
    <property type="entry name" value="Aminoacid_DH-like_N_sf"/>
</dbReference>
<feature type="binding site" evidence="8">
    <location>
        <position position="86"/>
    </location>
    <ligand>
        <name>shikimate</name>
        <dbReference type="ChEBI" id="CHEBI:36208"/>
    </ligand>
</feature>
<feature type="binding site" evidence="8">
    <location>
        <position position="246"/>
    </location>
    <ligand>
        <name>shikimate</name>
        <dbReference type="ChEBI" id="CHEBI:36208"/>
    </ligand>
</feature>
<dbReference type="HAMAP" id="MF_00222">
    <property type="entry name" value="Shikimate_DH_AroE"/>
    <property type="match status" value="1"/>
</dbReference>
<feature type="active site" description="Proton acceptor" evidence="8">
    <location>
        <position position="65"/>
    </location>
</feature>
<keyword evidence="6 8" id="KW-0057">Aromatic amino acid biosynthesis</keyword>
<evidence type="ECO:0000259" key="9">
    <source>
        <dbReference type="Pfam" id="PF01488"/>
    </source>
</evidence>
<evidence type="ECO:0000313" key="12">
    <source>
        <dbReference type="EMBL" id="TWH77544.1"/>
    </source>
</evidence>
<feature type="binding site" evidence="8">
    <location>
        <position position="61"/>
    </location>
    <ligand>
        <name>shikimate</name>
        <dbReference type="ChEBI" id="CHEBI:36208"/>
    </ligand>
</feature>
<comment type="function">
    <text evidence="8">Involved in the biosynthesis of the chorismate, which leads to the biosynthesis of aromatic amino acids. Catalyzes the reversible NADPH linked reduction of 3-dehydroshikimate (DHSA) to yield shikimate (SA).</text>
</comment>
<dbReference type="Proteomes" id="UP000319627">
    <property type="component" value="Unassembled WGS sequence"/>
</dbReference>
<sequence>MTDRYAVFGNPIAHSKSPQIHRLFAQQTGQDLTYEAILAPLDDFTSVAKDFFQQGQGANITVPFKEDAYRLADQLTERARLAGAVNTLKRQADGSLLGDNTDGAGLVNDLSNNAGISLTGLNILLLGAGGAVRGVLEPLLAQQPARLVIANRTEEKAAHLASLFADFGLVEVSHFEALQTPFDLIINGTSASLSGAVPPIPVLCVQAGHTLCYDMMYSKEPTAFNQWALECGAARALDGLGMLVEQAAESFALWRGVRPETQSVLSLLREQVQAG</sequence>
<dbReference type="GO" id="GO:0008652">
    <property type="term" value="P:amino acid biosynthetic process"/>
    <property type="evidence" value="ECO:0007669"/>
    <property type="project" value="UniProtKB-KW"/>
</dbReference>
<dbReference type="PANTHER" id="PTHR21089">
    <property type="entry name" value="SHIKIMATE DEHYDROGENASE"/>
    <property type="match status" value="1"/>
</dbReference>
<evidence type="ECO:0000256" key="4">
    <source>
        <dbReference type="ARBA" id="ARBA00022857"/>
    </source>
</evidence>
<evidence type="ECO:0000256" key="3">
    <source>
        <dbReference type="ARBA" id="ARBA00022605"/>
    </source>
</evidence>
<keyword evidence="5 8" id="KW-0560">Oxidoreductase</keyword>
<dbReference type="RefSeq" id="WP_144570205.1">
    <property type="nucleotide sequence ID" value="NZ_VLKG01000001.1"/>
</dbReference>
<keyword evidence="3 8" id="KW-0028">Amino-acid biosynthesis</keyword>
<evidence type="ECO:0000259" key="11">
    <source>
        <dbReference type="Pfam" id="PF18317"/>
    </source>
</evidence>
<evidence type="ECO:0000256" key="7">
    <source>
        <dbReference type="ARBA" id="ARBA00049442"/>
    </source>
</evidence>
<dbReference type="UniPathway" id="UPA00053">
    <property type="reaction ID" value="UER00087"/>
</dbReference>
<feature type="binding site" evidence="8">
    <location>
        <begin position="151"/>
        <end position="156"/>
    </location>
    <ligand>
        <name>NADP(+)</name>
        <dbReference type="ChEBI" id="CHEBI:58349"/>
    </ligand>
</feature>
<dbReference type="NCBIfam" id="TIGR00507">
    <property type="entry name" value="aroE"/>
    <property type="match status" value="1"/>
</dbReference>
<dbReference type="CDD" id="cd01065">
    <property type="entry name" value="NAD_bind_Shikimate_DH"/>
    <property type="match status" value="1"/>
</dbReference>
<comment type="caution">
    <text evidence="12">The sequence shown here is derived from an EMBL/GenBank/DDBJ whole genome shotgun (WGS) entry which is preliminary data.</text>
</comment>
<dbReference type="GO" id="GO:0004764">
    <property type="term" value="F:shikimate 3-dehydrogenase (NADP+) activity"/>
    <property type="evidence" value="ECO:0007669"/>
    <property type="project" value="UniProtKB-UniRule"/>
</dbReference>
<dbReference type="FunFam" id="3.40.50.10860:FF:000006">
    <property type="entry name" value="Shikimate dehydrogenase (NADP(+))"/>
    <property type="match status" value="1"/>
</dbReference>
<dbReference type="OrthoDB" id="9776868at2"/>
<dbReference type="GO" id="GO:0009073">
    <property type="term" value="P:aromatic amino acid family biosynthetic process"/>
    <property type="evidence" value="ECO:0007669"/>
    <property type="project" value="UniProtKB-KW"/>
</dbReference>
<gene>
    <name evidence="8" type="primary">aroE</name>
    <name evidence="12" type="ORF">LX59_00462</name>
</gene>
<dbReference type="GO" id="GO:0005829">
    <property type="term" value="C:cytosol"/>
    <property type="evidence" value="ECO:0007669"/>
    <property type="project" value="TreeGrafter"/>
</dbReference>
<dbReference type="InterPro" id="IPR013708">
    <property type="entry name" value="Shikimate_DH-bd_N"/>
</dbReference>
<dbReference type="SUPFAM" id="SSF51735">
    <property type="entry name" value="NAD(P)-binding Rossmann-fold domains"/>
    <property type="match status" value="1"/>
</dbReference>
<comment type="similarity">
    <text evidence="8">Belongs to the shikimate dehydrogenase family.</text>
</comment>
<feature type="binding site" evidence="8">
    <location>
        <begin position="127"/>
        <end position="131"/>
    </location>
    <ligand>
        <name>NADP(+)</name>
        <dbReference type="ChEBI" id="CHEBI:58349"/>
    </ligand>
</feature>
<dbReference type="InterPro" id="IPR036291">
    <property type="entry name" value="NAD(P)-bd_dom_sf"/>
</dbReference>
<evidence type="ECO:0000313" key="13">
    <source>
        <dbReference type="Proteomes" id="UP000319627"/>
    </source>
</evidence>
<dbReference type="GO" id="GO:0019632">
    <property type="term" value="P:shikimate metabolic process"/>
    <property type="evidence" value="ECO:0007669"/>
    <property type="project" value="InterPro"/>
</dbReference>
<dbReference type="InterPro" id="IPR011342">
    <property type="entry name" value="Shikimate_DH"/>
</dbReference>
<dbReference type="NCBIfam" id="NF001310">
    <property type="entry name" value="PRK00258.1-2"/>
    <property type="match status" value="1"/>
</dbReference>
<dbReference type="Pfam" id="PF18317">
    <property type="entry name" value="SDH_C"/>
    <property type="match status" value="1"/>
</dbReference>
<reference evidence="12 13" key="1">
    <citation type="submission" date="2019-07" db="EMBL/GenBank/DDBJ databases">
        <title>Genomic Encyclopedia of Type Strains, Phase I: the one thousand microbial genomes (KMG-I) project.</title>
        <authorList>
            <person name="Kyrpides N."/>
        </authorList>
    </citation>
    <scope>NUCLEOTIDE SEQUENCE [LARGE SCALE GENOMIC DNA]</scope>
    <source>
        <strain evidence="12 13">DSM 375</strain>
    </source>
</reference>
<comment type="catalytic activity">
    <reaction evidence="7 8">
        <text>shikimate + NADP(+) = 3-dehydroshikimate + NADPH + H(+)</text>
        <dbReference type="Rhea" id="RHEA:17737"/>
        <dbReference type="ChEBI" id="CHEBI:15378"/>
        <dbReference type="ChEBI" id="CHEBI:16630"/>
        <dbReference type="ChEBI" id="CHEBI:36208"/>
        <dbReference type="ChEBI" id="CHEBI:57783"/>
        <dbReference type="ChEBI" id="CHEBI:58349"/>
        <dbReference type="EC" id="1.1.1.25"/>
    </reaction>
</comment>
<feature type="binding site" evidence="8">
    <location>
        <begin position="15"/>
        <end position="17"/>
    </location>
    <ligand>
        <name>shikimate</name>
        <dbReference type="ChEBI" id="CHEBI:36208"/>
    </ligand>
</feature>
<evidence type="ECO:0000256" key="1">
    <source>
        <dbReference type="ARBA" id="ARBA00004871"/>
    </source>
</evidence>
<dbReference type="InterPro" id="IPR022893">
    <property type="entry name" value="Shikimate_DH_fam"/>
</dbReference>
<feature type="binding site" evidence="8">
    <location>
        <position position="239"/>
    </location>
    <ligand>
        <name>NADP(+)</name>
        <dbReference type="ChEBI" id="CHEBI:58349"/>
    </ligand>
</feature>
<protein>
    <recommendedName>
        <fullName evidence="2 8">Shikimate dehydrogenase (NADP(+))</fullName>
        <shortName evidence="8">SDH</shortName>
        <ecNumber evidence="2 8">1.1.1.25</ecNumber>
    </recommendedName>
</protein>
<feature type="binding site" evidence="8">
    <location>
        <position position="217"/>
    </location>
    <ligand>
        <name>shikimate</name>
        <dbReference type="ChEBI" id="CHEBI:36208"/>
    </ligand>
</feature>
<keyword evidence="4 8" id="KW-0521">NADP</keyword>
<evidence type="ECO:0000256" key="5">
    <source>
        <dbReference type="ARBA" id="ARBA00023002"/>
    </source>
</evidence>
<evidence type="ECO:0000256" key="2">
    <source>
        <dbReference type="ARBA" id="ARBA00012962"/>
    </source>
</evidence>